<evidence type="ECO:0000313" key="2">
    <source>
        <dbReference type="EMBL" id="KAG7298033.1"/>
    </source>
</evidence>
<gene>
    <name evidence="2" type="ORF">JYU34_018794</name>
</gene>
<dbReference type="EMBL" id="JAHIBW010000025">
    <property type="protein sequence ID" value="KAG7298033.1"/>
    <property type="molecule type" value="Genomic_DNA"/>
</dbReference>
<feature type="compositionally biased region" description="Polar residues" evidence="1">
    <location>
        <begin position="149"/>
        <end position="161"/>
    </location>
</feature>
<proteinExistence type="predicted"/>
<organism evidence="2 3">
    <name type="scientific">Plutella xylostella</name>
    <name type="common">Diamondback moth</name>
    <name type="synonym">Plutella maculipennis</name>
    <dbReference type="NCBI Taxonomy" id="51655"/>
    <lineage>
        <taxon>Eukaryota</taxon>
        <taxon>Metazoa</taxon>
        <taxon>Ecdysozoa</taxon>
        <taxon>Arthropoda</taxon>
        <taxon>Hexapoda</taxon>
        <taxon>Insecta</taxon>
        <taxon>Pterygota</taxon>
        <taxon>Neoptera</taxon>
        <taxon>Endopterygota</taxon>
        <taxon>Lepidoptera</taxon>
        <taxon>Glossata</taxon>
        <taxon>Ditrysia</taxon>
        <taxon>Yponomeutoidea</taxon>
        <taxon>Plutellidae</taxon>
        <taxon>Plutella</taxon>
    </lineage>
</organism>
<reference evidence="2 3" key="1">
    <citation type="submission" date="2021-06" db="EMBL/GenBank/DDBJ databases">
        <title>A haploid diamondback moth (Plutella xylostella L.) genome assembly resolves 31 chromosomes and identifies a diamide resistance mutation.</title>
        <authorList>
            <person name="Ward C.M."/>
            <person name="Perry K.D."/>
            <person name="Baker G."/>
            <person name="Powis K."/>
            <person name="Heckel D.G."/>
            <person name="Baxter S.W."/>
        </authorList>
    </citation>
    <scope>NUCLEOTIDE SEQUENCE [LARGE SCALE GENOMIC DNA]</scope>
    <source>
        <strain evidence="2 3">LV</strain>
        <tissue evidence="2">Single pupa</tissue>
    </source>
</reference>
<protein>
    <submittedName>
        <fullName evidence="2">Uncharacterized protein</fullName>
    </submittedName>
</protein>
<accession>A0ABQ7PYH2</accession>
<name>A0ABQ7PYH2_PLUXY</name>
<dbReference type="Proteomes" id="UP000823941">
    <property type="component" value="Chromosome 25"/>
</dbReference>
<sequence>MNKSINIDSSGYLAQCESVGFSADDYSNKRASNLSLNRVSAFHDDKSYDQSSNTHTDDIQQDESWTTTLTDLDDSSVVEFVELGNGIYSSRVGTEVSEFSHLEVTAESIIASISKQIMSEYYENDVYFQHQVVANEKIPKDSENDLDSNESGNLQSYWSDS</sequence>
<keyword evidence="3" id="KW-1185">Reference proteome</keyword>
<feature type="region of interest" description="Disordered" evidence="1">
    <location>
        <begin position="139"/>
        <end position="161"/>
    </location>
</feature>
<evidence type="ECO:0000313" key="3">
    <source>
        <dbReference type="Proteomes" id="UP000823941"/>
    </source>
</evidence>
<evidence type="ECO:0000256" key="1">
    <source>
        <dbReference type="SAM" id="MobiDB-lite"/>
    </source>
</evidence>
<comment type="caution">
    <text evidence="2">The sequence shown here is derived from an EMBL/GenBank/DDBJ whole genome shotgun (WGS) entry which is preliminary data.</text>
</comment>